<proteinExistence type="predicted"/>
<gene>
    <name evidence="1" type="ORF">UFOVP104_42</name>
    <name evidence="2" type="ORF">UFOVP271_22</name>
</gene>
<protein>
    <submittedName>
        <fullName evidence="2">Uncharacterized protein</fullName>
    </submittedName>
</protein>
<reference evidence="2" key="1">
    <citation type="submission" date="2020-04" db="EMBL/GenBank/DDBJ databases">
        <authorList>
            <person name="Chiriac C."/>
            <person name="Salcher M."/>
            <person name="Ghai R."/>
            <person name="Kavagutti S V."/>
        </authorList>
    </citation>
    <scope>NUCLEOTIDE SEQUENCE</scope>
</reference>
<evidence type="ECO:0000313" key="1">
    <source>
        <dbReference type="EMBL" id="CAB4128479.1"/>
    </source>
</evidence>
<dbReference type="EMBL" id="LR796219">
    <property type="protein sequence ID" value="CAB4128479.1"/>
    <property type="molecule type" value="Genomic_DNA"/>
</dbReference>
<evidence type="ECO:0000313" key="2">
    <source>
        <dbReference type="EMBL" id="CAB4134144.1"/>
    </source>
</evidence>
<dbReference type="EMBL" id="LR796281">
    <property type="protein sequence ID" value="CAB4134144.1"/>
    <property type="molecule type" value="Genomic_DNA"/>
</dbReference>
<sequence length="61" mass="7760">MENREILRQILQLPLRKWIITKYGTFQDFHKSMMLMYDESEYTRDLYKYILENYKEFKTKK</sequence>
<name>A0A6J5LHR4_9CAUD</name>
<organism evidence="2">
    <name type="scientific">uncultured Caudovirales phage</name>
    <dbReference type="NCBI Taxonomy" id="2100421"/>
    <lineage>
        <taxon>Viruses</taxon>
        <taxon>Duplodnaviria</taxon>
        <taxon>Heunggongvirae</taxon>
        <taxon>Uroviricota</taxon>
        <taxon>Caudoviricetes</taxon>
        <taxon>Peduoviridae</taxon>
        <taxon>Maltschvirus</taxon>
        <taxon>Maltschvirus maltsch</taxon>
    </lineage>
</organism>
<accession>A0A6J5LHR4</accession>